<dbReference type="PATRIC" id="fig|106592.7.peg.255"/>
<dbReference type="Gene3D" id="1.25.40.10">
    <property type="entry name" value="Tetratricopeptide repeat domain"/>
    <property type="match status" value="1"/>
</dbReference>
<dbReference type="Proteomes" id="UP000037425">
    <property type="component" value="Unassembled WGS sequence"/>
</dbReference>
<evidence type="ECO:0000313" key="3">
    <source>
        <dbReference type="Proteomes" id="UP000037425"/>
    </source>
</evidence>
<organism evidence="2 3">
    <name type="scientific">Ensifer adhaerens</name>
    <name type="common">Sinorhizobium morelense</name>
    <dbReference type="NCBI Taxonomy" id="106592"/>
    <lineage>
        <taxon>Bacteria</taxon>
        <taxon>Pseudomonadati</taxon>
        <taxon>Pseudomonadota</taxon>
        <taxon>Alphaproteobacteria</taxon>
        <taxon>Hyphomicrobiales</taxon>
        <taxon>Rhizobiaceae</taxon>
        <taxon>Sinorhizobium/Ensifer group</taxon>
        <taxon>Ensifer</taxon>
    </lineage>
</organism>
<sequence>MPLAIRASAVDEPTTLPSEHEIRAQLDRIRSSPEFDTPERARKFLGYVIEEAIAGRAGRIKAYTIATEVFGREASFDAQADPAVRIEAGRVRRALERYYLVAGRDDPIIIAIPKGGYVPTFTRRMPAERIGHGEFDDARRPLRRGWRWLTFGVAALALIVFIMTMLPQLTELPAGRENALTKQNEAQPDIPRLLVEPFEDLSDGQLSSIIARGLTDEVISQIVKFKEIAVVAGRASDLPAAKTLGFKPPLYALHGTVRVDSTKLRLSVRLVQRSDQSIIWASNYDEVLDVRNLLTIEAEVARSVATALAQPYGIIFQADATNLTQSPPQDWEAYACTLAYYGYRADLDPQTHASVQTCLQKAVARFPNYATAWALLSLTYIDELRFRYRFDEAAPVSLDRAVETAARAVELDPQNVRALQAEMLGLFFRGEIDTALKVGARAMTINPNDTELAGEYGFRLALSGQWPEGCKLVSGAVERNPGPLGYFETALAVCSYISGDYPAAERWARLADMQANPIYHLILLAILGRSGQTEEAALELQWLRTNAPELVRNIRREVAIRVSRPVDQAKFIDGLRQAGLAVSEE</sequence>
<gene>
    <name evidence="2" type="ORF">AC244_01180</name>
</gene>
<evidence type="ECO:0000256" key="1">
    <source>
        <dbReference type="SAM" id="Phobius"/>
    </source>
</evidence>
<dbReference type="OrthoDB" id="100177at2"/>
<comment type="caution">
    <text evidence="2">The sequence shown here is derived from an EMBL/GenBank/DDBJ whole genome shotgun (WGS) entry which is preliminary data.</text>
</comment>
<feature type="transmembrane region" description="Helical" evidence="1">
    <location>
        <begin position="148"/>
        <end position="166"/>
    </location>
</feature>
<keyword evidence="1" id="KW-1133">Transmembrane helix</keyword>
<dbReference type="SUPFAM" id="SSF48452">
    <property type="entry name" value="TPR-like"/>
    <property type="match status" value="1"/>
</dbReference>
<reference evidence="3" key="1">
    <citation type="submission" date="2015-07" db="EMBL/GenBank/DDBJ databases">
        <title>Whole genome sequence of an Ensifer adhaerens strain isolated from a cave pool in the Wind Cave National Park.</title>
        <authorList>
            <person name="Eng W.W.H."/>
            <person name="Gan H.M."/>
            <person name="Barton H.A."/>
            <person name="Savka M.A."/>
        </authorList>
    </citation>
    <scope>NUCLEOTIDE SEQUENCE [LARGE SCALE GENOMIC DNA]</scope>
    <source>
        <strain evidence="3">SD006</strain>
    </source>
</reference>
<keyword evidence="1" id="KW-0472">Membrane</keyword>
<keyword evidence="1" id="KW-0812">Transmembrane</keyword>
<accession>A0A0L8C5Z4</accession>
<evidence type="ECO:0000313" key="2">
    <source>
        <dbReference type="EMBL" id="KOF22198.1"/>
    </source>
</evidence>
<dbReference type="RefSeq" id="WP_053247020.1">
    <property type="nucleotide sequence ID" value="NZ_LGAP01000001.1"/>
</dbReference>
<protein>
    <submittedName>
        <fullName evidence="2">Integral membrane protein</fullName>
    </submittedName>
</protein>
<dbReference type="InterPro" id="IPR011990">
    <property type="entry name" value="TPR-like_helical_dom_sf"/>
</dbReference>
<proteinExistence type="predicted"/>
<name>A0A0L8C5Z4_ENSAD</name>
<dbReference type="EMBL" id="LGAP01000001">
    <property type="protein sequence ID" value="KOF22198.1"/>
    <property type="molecule type" value="Genomic_DNA"/>
</dbReference>
<dbReference type="AlphaFoldDB" id="A0A0L8C5Z4"/>